<dbReference type="SUPFAM" id="SSF51445">
    <property type="entry name" value="(Trans)glycosidases"/>
    <property type="match status" value="1"/>
</dbReference>
<comment type="catalytic activity">
    <reaction evidence="1 9">
        <text>Endohydrolysis of (1-&gt;4)-beta-D-xylosidic linkages in xylans.</text>
        <dbReference type="EC" id="3.2.1.8"/>
    </reaction>
</comment>
<dbReference type="PROSITE" id="PS51760">
    <property type="entry name" value="GH10_2"/>
    <property type="match status" value="1"/>
</dbReference>
<comment type="similarity">
    <text evidence="2 9">Belongs to the glycosyl hydrolase 10 (cellulase F) family.</text>
</comment>
<dbReference type="GO" id="GO:0045493">
    <property type="term" value="P:xylan catabolic process"/>
    <property type="evidence" value="ECO:0007669"/>
    <property type="project" value="UniProtKB-KW"/>
</dbReference>
<dbReference type="Gene3D" id="3.20.20.80">
    <property type="entry name" value="Glycosidases"/>
    <property type="match status" value="1"/>
</dbReference>
<evidence type="ECO:0000256" key="2">
    <source>
        <dbReference type="ARBA" id="ARBA00007495"/>
    </source>
</evidence>
<dbReference type="Pfam" id="PF00331">
    <property type="entry name" value="Glyco_hydro_10"/>
    <property type="match status" value="1"/>
</dbReference>
<keyword evidence="8 9" id="KW-0624">Polysaccharide degradation</keyword>
<keyword evidence="7 9" id="KW-0326">Glycosidase</keyword>
<evidence type="ECO:0000256" key="6">
    <source>
        <dbReference type="ARBA" id="ARBA00023277"/>
    </source>
</evidence>
<evidence type="ECO:0000256" key="7">
    <source>
        <dbReference type="ARBA" id="ARBA00023295"/>
    </source>
</evidence>
<gene>
    <name evidence="10" type="ORF">Q9313_01580</name>
</gene>
<reference evidence="10 11" key="1">
    <citation type="submission" date="2023-08" db="EMBL/GenBank/DDBJ databases">
        <title>Pathogen: clinical or host-associated sample.</title>
        <authorList>
            <person name="Hergert J."/>
            <person name="Casey R."/>
            <person name="Wagner J."/>
            <person name="Young E.L."/>
            <person name="Oakeson K.F."/>
        </authorList>
    </citation>
    <scope>NUCLEOTIDE SEQUENCE [LARGE SCALE GENOMIC DNA]</scope>
    <source>
        <strain evidence="10 11">1760953</strain>
    </source>
</reference>
<dbReference type="InterPro" id="IPR044846">
    <property type="entry name" value="GH10"/>
</dbReference>
<evidence type="ECO:0000256" key="4">
    <source>
        <dbReference type="ARBA" id="ARBA00022729"/>
    </source>
</evidence>
<accession>A0AA50D395</accession>
<keyword evidence="3" id="KW-0858">Xylan degradation</keyword>
<dbReference type="InterPro" id="IPR017853">
    <property type="entry name" value="GH"/>
</dbReference>
<evidence type="ECO:0000256" key="3">
    <source>
        <dbReference type="ARBA" id="ARBA00022651"/>
    </source>
</evidence>
<dbReference type="SMART" id="SM00633">
    <property type="entry name" value="Glyco_10"/>
    <property type="match status" value="1"/>
</dbReference>
<keyword evidence="5 9" id="KW-0378">Hydrolase</keyword>
<dbReference type="PANTHER" id="PTHR31490">
    <property type="entry name" value="GLYCOSYL HYDROLASE"/>
    <property type="match status" value="1"/>
</dbReference>
<dbReference type="InterPro" id="IPR001000">
    <property type="entry name" value="GH10_dom"/>
</dbReference>
<dbReference type="EMBL" id="CP132302">
    <property type="protein sequence ID" value="WLR97748.1"/>
    <property type="molecule type" value="Genomic_DNA"/>
</dbReference>
<dbReference type="PRINTS" id="PR00134">
    <property type="entry name" value="GLHYDRLASE10"/>
</dbReference>
<dbReference type="GO" id="GO:0031176">
    <property type="term" value="F:endo-1,4-beta-xylanase activity"/>
    <property type="evidence" value="ECO:0007669"/>
    <property type="project" value="UniProtKB-EC"/>
</dbReference>
<keyword evidence="11" id="KW-1185">Reference proteome</keyword>
<evidence type="ECO:0000256" key="8">
    <source>
        <dbReference type="ARBA" id="ARBA00023326"/>
    </source>
</evidence>
<dbReference type="RefSeq" id="WP_306037671.1">
    <property type="nucleotide sequence ID" value="NZ_CP132302.1"/>
</dbReference>
<dbReference type="Proteomes" id="UP001234585">
    <property type="component" value="Chromosome"/>
</dbReference>
<dbReference type="PROSITE" id="PS51318">
    <property type="entry name" value="TAT"/>
    <property type="match status" value="1"/>
</dbReference>
<keyword evidence="4" id="KW-0732">Signal</keyword>
<evidence type="ECO:0000313" key="10">
    <source>
        <dbReference type="EMBL" id="WLR97748.1"/>
    </source>
</evidence>
<dbReference type="PANTHER" id="PTHR31490:SF88">
    <property type="entry name" value="BETA-XYLANASE"/>
    <property type="match status" value="1"/>
</dbReference>
<name>A0AA50D395_9HYPH</name>
<keyword evidence="6 9" id="KW-0119">Carbohydrate metabolism</keyword>
<evidence type="ECO:0000256" key="5">
    <source>
        <dbReference type="ARBA" id="ARBA00022801"/>
    </source>
</evidence>
<evidence type="ECO:0000256" key="9">
    <source>
        <dbReference type="RuleBase" id="RU361174"/>
    </source>
</evidence>
<evidence type="ECO:0000256" key="1">
    <source>
        <dbReference type="ARBA" id="ARBA00000681"/>
    </source>
</evidence>
<organism evidence="10 11">
    <name type="scientific">Shinella sumterensis</name>
    <dbReference type="NCBI Taxonomy" id="1967501"/>
    <lineage>
        <taxon>Bacteria</taxon>
        <taxon>Pseudomonadati</taxon>
        <taxon>Pseudomonadota</taxon>
        <taxon>Alphaproteobacteria</taxon>
        <taxon>Hyphomicrobiales</taxon>
        <taxon>Rhizobiaceae</taxon>
        <taxon>Shinella</taxon>
    </lineage>
</organism>
<protein>
    <recommendedName>
        <fullName evidence="9">Beta-xylanase</fullName>
        <ecNumber evidence="9">3.2.1.8</ecNumber>
    </recommendedName>
</protein>
<evidence type="ECO:0000313" key="11">
    <source>
        <dbReference type="Proteomes" id="UP001234585"/>
    </source>
</evidence>
<dbReference type="InterPro" id="IPR006311">
    <property type="entry name" value="TAT_signal"/>
</dbReference>
<dbReference type="EC" id="3.2.1.8" evidence="9"/>
<dbReference type="AlphaFoldDB" id="A0AA50D395"/>
<sequence>MRRRDFVTAAGAAGLALWTRGLFEGAAAASHSAIPFGAAVSDGPLQTDAAYQKALIEHCQLLVGEGGLKWADLRPSPSQYVYDQPDRLIAFAEANGMKMRGHTLAWYAAMPDWALQLKGETETSRELMTHIETVVGRYKGRIPSWDVVNEALSDDGPRVGLRDSVWSANLGEYYIDLAFHTARAADPAAQLVINDYGLEAATAKSSARRRAMLDLLRRLRDRDVPVQALGFQAHLPGNEEIDKDEVSRFVSDVKDMGLDVLVTELDVIDDQLPADIKERDAIAAKRVGALLGAILDVTRPTAVVTWGITDRYTWVPIWYKRADGHANRPLPLDEDYREKPMMRTIKQAIAGA</sequence>
<proteinExistence type="inferred from homology"/>